<sequence length="149" mass="16247">MFQRMIDKSMAKSPWIFHINAGSCNGCDIELVSVLTPRYDAERLGFRLTGTPRQADIVVVSGPVTSQTKDRLVRTLAQVPEPRVVVSLGSCPRSGNVFKGSYCVDGPLEKYTYVDVSVGGCTPKPEAIMAALAKAAEILAEKRKEMRQA</sequence>
<reference evidence="8" key="2">
    <citation type="journal article" date="2021" name="PeerJ">
        <title>Extensive microbial diversity within the chicken gut microbiome revealed by metagenomics and culture.</title>
        <authorList>
            <person name="Gilroy R."/>
            <person name="Ravi A."/>
            <person name="Getino M."/>
            <person name="Pursley I."/>
            <person name="Horton D.L."/>
            <person name="Alikhan N.F."/>
            <person name="Baker D."/>
            <person name="Gharbi K."/>
            <person name="Hall N."/>
            <person name="Watson M."/>
            <person name="Adriaenssens E.M."/>
            <person name="Foster-Nyarko E."/>
            <person name="Jarju S."/>
            <person name="Secka A."/>
            <person name="Antonio M."/>
            <person name="Oren A."/>
            <person name="Chaudhuri R.R."/>
            <person name="La Ragione R."/>
            <person name="Hildebrand F."/>
            <person name="Pallen M.J."/>
        </authorList>
    </citation>
    <scope>NUCLEOTIDE SEQUENCE</scope>
    <source>
        <strain evidence="8">ChiGjej2B2-12916</strain>
    </source>
</reference>
<keyword evidence="5" id="KW-0408">Iron</keyword>
<dbReference type="Proteomes" id="UP000886879">
    <property type="component" value="Unassembled WGS sequence"/>
</dbReference>
<dbReference type="InterPro" id="IPR052375">
    <property type="entry name" value="Complex_I_20kDa-like"/>
</dbReference>
<dbReference type="GO" id="GO:0046872">
    <property type="term" value="F:metal ion binding"/>
    <property type="evidence" value="ECO:0007669"/>
    <property type="project" value="UniProtKB-KW"/>
</dbReference>
<dbReference type="AlphaFoldDB" id="A0A9D0YTI7"/>
<comment type="cofactor">
    <cofactor evidence="1">
        <name>[4Fe-4S] cluster</name>
        <dbReference type="ChEBI" id="CHEBI:49883"/>
    </cofactor>
</comment>
<keyword evidence="3" id="KW-0004">4Fe-4S</keyword>
<evidence type="ECO:0000256" key="6">
    <source>
        <dbReference type="ARBA" id="ARBA00023014"/>
    </source>
</evidence>
<proteinExistence type="inferred from homology"/>
<evidence type="ECO:0000256" key="4">
    <source>
        <dbReference type="ARBA" id="ARBA00022723"/>
    </source>
</evidence>
<feature type="domain" description="NADH:ubiquinone oxidoreductase-like 20kDa subunit" evidence="7">
    <location>
        <begin position="24"/>
        <end position="134"/>
    </location>
</feature>
<evidence type="ECO:0000313" key="9">
    <source>
        <dbReference type="Proteomes" id="UP000886879"/>
    </source>
</evidence>
<dbReference type="GO" id="GO:0051539">
    <property type="term" value="F:4 iron, 4 sulfur cluster binding"/>
    <property type="evidence" value="ECO:0007669"/>
    <property type="project" value="UniProtKB-KW"/>
</dbReference>
<reference evidence="8" key="1">
    <citation type="submission" date="2020-10" db="EMBL/GenBank/DDBJ databases">
        <authorList>
            <person name="Gilroy R."/>
        </authorList>
    </citation>
    <scope>NUCLEOTIDE SEQUENCE</scope>
    <source>
        <strain evidence="8">ChiGjej2B2-12916</strain>
    </source>
</reference>
<evidence type="ECO:0000313" key="8">
    <source>
        <dbReference type="EMBL" id="HIQ61643.1"/>
    </source>
</evidence>
<dbReference type="Pfam" id="PF01058">
    <property type="entry name" value="Oxidored_q6"/>
    <property type="match status" value="1"/>
</dbReference>
<comment type="similarity">
    <text evidence="2">Belongs to the complex I 20 kDa subunit family.</text>
</comment>
<comment type="caution">
    <text evidence="8">The sequence shown here is derived from an EMBL/GenBank/DDBJ whole genome shotgun (WGS) entry which is preliminary data.</text>
</comment>
<protein>
    <submittedName>
        <fullName evidence="8">NADH-quinone oxidoreductase subunit B</fullName>
    </submittedName>
</protein>
<organism evidence="8 9">
    <name type="scientific">Candidatus Enterenecus faecium</name>
    <dbReference type="NCBI Taxonomy" id="2840780"/>
    <lineage>
        <taxon>Bacteria</taxon>
        <taxon>Bacillati</taxon>
        <taxon>Bacillota</taxon>
        <taxon>Clostridia</taxon>
        <taxon>Eubacteriales</taxon>
        <taxon>Candidatus Enterenecus</taxon>
    </lineage>
</organism>
<evidence type="ECO:0000256" key="1">
    <source>
        <dbReference type="ARBA" id="ARBA00001966"/>
    </source>
</evidence>
<evidence type="ECO:0000256" key="3">
    <source>
        <dbReference type="ARBA" id="ARBA00022485"/>
    </source>
</evidence>
<evidence type="ECO:0000259" key="7">
    <source>
        <dbReference type="Pfam" id="PF01058"/>
    </source>
</evidence>
<name>A0A9D0YTI7_9FIRM</name>
<accession>A0A9D0YTI7</accession>
<gene>
    <name evidence="8" type="ORF">IAD31_08655</name>
</gene>
<dbReference type="PANTHER" id="PTHR42989">
    <property type="entry name" value="HYDROGENASE-4 COMPONENT I"/>
    <property type="match status" value="1"/>
</dbReference>
<keyword evidence="6" id="KW-0411">Iron-sulfur</keyword>
<evidence type="ECO:0000256" key="5">
    <source>
        <dbReference type="ARBA" id="ARBA00023004"/>
    </source>
</evidence>
<evidence type="ECO:0000256" key="2">
    <source>
        <dbReference type="ARBA" id="ARBA00009173"/>
    </source>
</evidence>
<dbReference type="EMBL" id="DVFO01000092">
    <property type="protein sequence ID" value="HIQ61643.1"/>
    <property type="molecule type" value="Genomic_DNA"/>
</dbReference>
<dbReference type="Gene3D" id="3.40.50.12280">
    <property type="match status" value="1"/>
</dbReference>
<dbReference type="PANTHER" id="PTHR42989:SF1">
    <property type="entry name" value="FORMATE HYDROGENLYASE SUBUNIT 7-RELATED"/>
    <property type="match status" value="1"/>
</dbReference>
<dbReference type="SUPFAM" id="SSF56770">
    <property type="entry name" value="HydA/Nqo6-like"/>
    <property type="match status" value="1"/>
</dbReference>
<dbReference type="InterPro" id="IPR006137">
    <property type="entry name" value="NADH_UbQ_OxRdtase-like_20kDa"/>
</dbReference>
<keyword evidence="4" id="KW-0479">Metal-binding</keyword>